<dbReference type="InterPro" id="IPR036187">
    <property type="entry name" value="DNA_mismatch_repair_MutS_sf"/>
</dbReference>
<feature type="domain" description="DNA mismatch repair proteins mutS family" evidence="11">
    <location>
        <begin position="690"/>
        <end position="706"/>
    </location>
</feature>
<dbReference type="SMART" id="SM00533">
    <property type="entry name" value="MUTSd"/>
    <property type="match status" value="1"/>
</dbReference>
<dbReference type="SUPFAM" id="SSF52540">
    <property type="entry name" value="P-loop containing nucleoside triphosphate hydrolases"/>
    <property type="match status" value="1"/>
</dbReference>
<evidence type="ECO:0000256" key="8">
    <source>
        <dbReference type="NCBIfam" id="TIGR01070"/>
    </source>
</evidence>
<dbReference type="Pfam" id="PF01624">
    <property type="entry name" value="MutS_I"/>
    <property type="match status" value="1"/>
</dbReference>
<gene>
    <name evidence="7 12" type="primary">mutS</name>
    <name evidence="12" type="ORF">P0O24_03180</name>
</gene>
<dbReference type="HAMAP" id="MF_00096">
    <property type="entry name" value="MutS"/>
    <property type="match status" value="1"/>
</dbReference>
<dbReference type="CDD" id="cd03284">
    <property type="entry name" value="ABC_MutS1"/>
    <property type="match status" value="1"/>
</dbReference>
<dbReference type="PANTHER" id="PTHR11361">
    <property type="entry name" value="DNA MISMATCH REPAIR PROTEIN MUTS FAMILY MEMBER"/>
    <property type="match status" value="1"/>
</dbReference>
<name>A0ABT5XCZ3_9EURY</name>
<keyword evidence="3 7" id="KW-0227">DNA damage</keyword>
<evidence type="ECO:0000256" key="10">
    <source>
        <dbReference type="SAM" id="MobiDB-lite"/>
    </source>
</evidence>
<evidence type="ECO:0000313" key="13">
    <source>
        <dbReference type="Proteomes" id="UP001215956"/>
    </source>
</evidence>
<dbReference type="NCBIfam" id="NF003810">
    <property type="entry name" value="PRK05399.1"/>
    <property type="match status" value="1"/>
</dbReference>
<dbReference type="SUPFAM" id="SSF55271">
    <property type="entry name" value="DNA repair protein MutS, domain I"/>
    <property type="match status" value="1"/>
</dbReference>
<dbReference type="Gene3D" id="3.40.50.300">
    <property type="entry name" value="P-loop containing nucleotide triphosphate hydrolases"/>
    <property type="match status" value="1"/>
</dbReference>
<reference evidence="12 13" key="1">
    <citation type="submission" date="2023-03" db="EMBL/GenBank/DDBJ databases">
        <title>Whole genome sequencing of Methanotrichaceae archaeon M04Ac.</title>
        <authorList>
            <person name="Khomyakova M.A."/>
            <person name="Merkel A.Y."/>
            <person name="Slobodkin A.I."/>
        </authorList>
    </citation>
    <scope>NUCLEOTIDE SEQUENCE [LARGE SCALE GENOMIC DNA]</scope>
    <source>
        <strain evidence="12 13">M04Ac</strain>
    </source>
</reference>
<dbReference type="InterPro" id="IPR007696">
    <property type="entry name" value="DNA_mismatch_repair_MutS_core"/>
</dbReference>
<evidence type="ECO:0000256" key="7">
    <source>
        <dbReference type="HAMAP-Rule" id="MF_00096"/>
    </source>
</evidence>
<evidence type="ECO:0000259" key="11">
    <source>
        <dbReference type="PROSITE" id="PS00486"/>
    </source>
</evidence>
<dbReference type="PROSITE" id="PS00486">
    <property type="entry name" value="DNA_MISMATCH_REPAIR_2"/>
    <property type="match status" value="1"/>
</dbReference>
<dbReference type="InterPro" id="IPR000432">
    <property type="entry name" value="DNA_mismatch_repair_MutS_C"/>
</dbReference>
<evidence type="ECO:0000256" key="5">
    <source>
        <dbReference type="ARBA" id="ARBA00023125"/>
    </source>
</evidence>
<dbReference type="InterPro" id="IPR017261">
    <property type="entry name" value="DNA_mismatch_repair_MutS/MSH"/>
</dbReference>
<dbReference type="RefSeq" id="WP_316968292.1">
    <property type="nucleotide sequence ID" value="NZ_JARFPL010000007.1"/>
</dbReference>
<dbReference type="Gene3D" id="3.40.1170.10">
    <property type="entry name" value="DNA repair protein MutS, domain I"/>
    <property type="match status" value="1"/>
</dbReference>
<evidence type="ECO:0000256" key="2">
    <source>
        <dbReference type="ARBA" id="ARBA00022741"/>
    </source>
</evidence>
<dbReference type="EMBL" id="JARFPL010000007">
    <property type="protein sequence ID" value="MDF0592584.1"/>
    <property type="molecule type" value="Genomic_DNA"/>
</dbReference>
<protein>
    <recommendedName>
        <fullName evidence="7 8">DNA mismatch repair protein MutS</fullName>
    </recommendedName>
</protein>
<keyword evidence="4 7" id="KW-0067">ATP-binding</keyword>
<dbReference type="NCBIfam" id="TIGR01070">
    <property type="entry name" value="mutS1"/>
    <property type="match status" value="1"/>
</dbReference>
<dbReference type="SUPFAM" id="SSF48334">
    <property type="entry name" value="DNA repair protein MutS, domain III"/>
    <property type="match status" value="1"/>
</dbReference>
<dbReference type="SUPFAM" id="SSF53150">
    <property type="entry name" value="DNA repair protein MutS, domain II"/>
    <property type="match status" value="1"/>
</dbReference>
<dbReference type="PANTHER" id="PTHR11361:SF34">
    <property type="entry name" value="DNA MISMATCH REPAIR PROTEIN MSH1, MITOCHONDRIAL"/>
    <property type="match status" value="1"/>
</dbReference>
<keyword evidence="6 7" id="KW-0234">DNA repair</keyword>
<evidence type="ECO:0000256" key="1">
    <source>
        <dbReference type="ARBA" id="ARBA00006271"/>
    </source>
</evidence>
<dbReference type="PIRSF" id="PIRSF037677">
    <property type="entry name" value="DNA_mis_repair_Msh6"/>
    <property type="match status" value="1"/>
</dbReference>
<dbReference type="InterPro" id="IPR027417">
    <property type="entry name" value="P-loop_NTPase"/>
</dbReference>
<dbReference type="Pfam" id="PF05190">
    <property type="entry name" value="MutS_IV"/>
    <property type="match status" value="1"/>
</dbReference>
<dbReference type="InterPro" id="IPR016151">
    <property type="entry name" value="DNA_mismatch_repair_MutS_N"/>
</dbReference>
<comment type="function">
    <text evidence="7">This protein is involved in the repair of mismatches in DNA. It is possible that it carries out the mismatch recognition step. This protein has a weak ATPase activity.</text>
</comment>
<dbReference type="InterPro" id="IPR007860">
    <property type="entry name" value="DNA_mmatch_repair_MutS_con_dom"/>
</dbReference>
<dbReference type="Pfam" id="PF00488">
    <property type="entry name" value="MutS_V"/>
    <property type="match status" value="1"/>
</dbReference>
<dbReference type="Pfam" id="PF05192">
    <property type="entry name" value="MutS_III"/>
    <property type="match status" value="1"/>
</dbReference>
<feature type="region of interest" description="Disordered" evidence="10">
    <location>
        <begin position="830"/>
        <end position="863"/>
    </location>
</feature>
<comment type="caution">
    <text evidence="12">The sequence shown here is derived from an EMBL/GenBank/DDBJ whole genome shotgun (WGS) entry which is preliminary data.</text>
</comment>
<comment type="similarity">
    <text evidence="1 7 9">Belongs to the DNA mismatch repair MutS family.</text>
</comment>
<accession>A0ABT5XCZ3</accession>
<keyword evidence="2 7" id="KW-0547">Nucleotide-binding</keyword>
<evidence type="ECO:0000256" key="4">
    <source>
        <dbReference type="ARBA" id="ARBA00022840"/>
    </source>
</evidence>
<dbReference type="SMART" id="SM00534">
    <property type="entry name" value="MUTSac"/>
    <property type="match status" value="1"/>
</dbReference>
<dbReference type="InterPro" id="IPR007695">
    <property type="entry name" value="DNA_mismatch_repair_MutS-lik_N"/>
</dbReference>
<evidence type="ECO:0000256" key="3">
    <source>
        <dbReference type="ARBA" id="ARBA00022763"/>
    </source>
</evidence>
<evidence type="ECO:0000256" key="9">
    <source>
        <dbReference type="RuleBase" id="RU003756"/>
    </source>
</evidence>
<dbReference type="InterPro" id="IPR036678">
    <property type="entry name" value="MutS_con_dom_sf"/>
</dbReference>
<keyword evidence="13" id="KW-1185">Reference proteome</keyword>
<feature type="binding site" evidence="7">
    <location>
        <begin position="616"/>
        <end position="623"/>
    </location>
    <ligand>
        <name>ATP</name>
        <dbReference type="ChEBI" id="CHEBI:30616"/>
    </ligand>
</feature>
<proteinExistence type="inferred from homology"/>
<keyword evidence="5 7" id="KW-0238">DNA-binding</keyword>
<evidence type="ECO:0000313" key="12">
    <source>
        <dbReference type="EMBL" id="MDF0592584.1"/>
    </source>
</evidence>
<dbReference type="InterPro" id="IPR007861">
    <property type="entry name" value="DNA_mismatch_repair_MutS_clamp"/>
</dbReference>
<evidence type="ECO:0000256" key="6">
    <source>
        <dbReference type="ARBA" id="ARBA00023204"/>
    </source>
</evidence>
<dbReference type="Pfam" id="PF05188">
    <property type="entry name" value="MutS_II"/>
    <property type="match status" value="1"/>
</dbReference>
<organism evidence="12 13">
    <name type="scientific">Candidatus Methanocrinis alkalitolerans</name>
    <dbReference type="NCBI Taxonomy" id="3033395"/>
    <lineage>
        <taxon>Archaea</taxon>
        <taxon>Methanobacteriati</taxon>
        <taxon>Methanobacteriota</taxon>
        <taxon>Stenosarchaea group</taxon>
        <taxon>Methanomicrobia</taxon>
        <taxon>Methanotrichales</taxon>
        <taxon>Methanotrichaceae</taxon>
        <taxon>Methanocrinis</taxon>
    </lineage>
</organism>
<dbReference type="Gene3D" id="1.10.1420.10">
    <property type="match status" value="2"/>
</dbReference>
<sequence length="908" mass="99628">MAKISPLMDQYFGMKERCGDALLLFRMGDFFETFGPDAEVAARVLNITLTSRQKDREGNRIPLAGIPYHALDAYLPKLVAAGYKVAICEQVEDPKKAKGLVKREIVRVITPGTIIEPSMLEEGANNYLASVVEEGGRIGLSFLDVSTGEFLATELSGDGRLSSELAKFRPSECLVPKSADQIITDLVGTAVQRIEDDDFSLDGARALLAGHFDEEALDRWGLLDLPLAARACGAALSYLSSSHIPTLSHIAEVRIYSPEEFMVLDDTTLRNLEIFRNIRERTKRGSLFEFIDLTATPGGSRALRKWLQMPLISSEEIEQRLDGVEELFADPLRRGDLAEALKGMGDLERIVARTTCGIASPKDLLALKGAIERLPRIVQLLEDAKSQMLIELRGRLEIGPLGEVAELVGRAIEDDPPTGIKEGGVIRDGYDPELDEIRSLLREGRGWISRMEREERARTGIKSLRVGYNNVFGYYIEVTRPNLAAVPPEYIRKQTLAGGERFITPELKEMEERVLSAQERSSSLEEELFLKIRSQAACRGREIQERAAALGEMDAFIALATLAAERGLIRPELNLRGEISMRSSRHPILDASMRGGFVPNDVHLDGRGNRFLILTGPNMAGKSTFMRQIALAVILAQIGSFVPASFASISPVDRIFTRVGAYDDLTSGQSTFMIEMTEVAKILSFATSKSLILLDEVGRGTSTFDGLAIAWAIAEEIHNKVRGKAIFATHYHQLTQLAGVLSGVKNYNMAVKEEGDSVVFLRTVVPGATDRSYGIHVAKLAGVPGEVVARAREVLREIEREAVIEPLRNDRRSRRAGPRYTQLIFFDGPGGGGGGGDIEGDGNSNGEGAVDVEGAPPATLFEDGRNRDAAASLIEEIRDLDLNLLTPIDALNRLSEYQRRLVGEDGKN</sequence>
<dbReference type="InterPro" id="IPR005748">
    <property type="entry name" value="DNA_mismatch_repair_MutS"/>
</dbReference>
<dbReference type="Gene3D" id="3.30.420.110">
    <property type="entry name" value="MutS, connector domain"/>
    <property type="match status" value="1"/>
</dbReference>
<dbReference type="Proteomes" id="UP001215956">
    <property type="component" value="Unassembled WGS sequence"/>
</dbReference>
<dbReference type="InterPro" id="IPR045076">
    <property type="entry name" value="MutS"/>
</dbReference>